<comment type="caution">
    <text evidence="2">The sequence shown here is derived from an EMBL/GenBank/DDBJ whole genome shotgun (WGS) entry which is preliminary data.</text>
</comment>
<gene>
    <name evidence="2" type="ORF">ENJ61_07265</name>
</gene>
<evidence type="ECO:0000313" key="2">
    <source>
        <dbReference type="EMBL" id="HHJ64690.1"/>
    </source>
</evidence>
<protein>
    <recommendedName>
        <fullName evidence="3">Flagellar protein FlgJ N-terminal domain-containing protein</fullName>
    </recommendedName>
</protein>
<dbReference type="Proteomes" id="UP000885792">
    <property type="component" value="Unassembled WGS sequence"/>
</dbReference>
<organism evidence="2">
    <name type="scientific">Aquifex aeolicus</name>
    <dbReference type="NCBI Taxonomy" id="63363"/>
    <lineage>
        <taxon>Bacteria</taxon>
        <taxon>Pseudomonadati</taxon>
        <taxon>Aquificota</taxon>
        <taxon>Aquificia</taxon>
        <taxon>Aquificales</taxon>
        <taxon>Aquificaceae</taxon>
        <taxon>Aquifex</taxon>
    </lineage>
</organism>
<feature type="region of interest" description="Disordered" evidence="1">
    <location>
        <begin position="93"/>
        <end position="127"/>
    </location>
</feature>
<proteinExistence type="predicted"/>
<sequence>MRGIFFSPDPYSYREQIRRDVRSAATEFEALLLKEILKNAYRSLLRGKSFHQRIYYDMFLENVSRKLAEAGGVGIARFVIENFRGEEVRIENRANGGYRHSSEQPDRVSPEEVRRQVSEEDIHREGA</sequence>
<dbReference type="AlphaFoldDB" id="A0A7C5LB61"/>
<evidence type="ECO:0000256" key="1">
    <source>
        <dbReference type="SAM" id="MobiDB-lite"/>
    </source>
</evidence>
<accession>A0A7C5LB61</accession>
<name>A0A7C5LB61_AQUAO</name>
<evidence type="ECO:0008006" key="3">
    <source>
        <dbReference type="Google" id="ProtNLM"/>
    </source>
</evidence>
<reference evidence="2" key="1">
    <citation type="journal article" date="2020" name="mSystems">
        <title>Genome- and Community-Level Interaction Insights into Carbon Utilization and Element Cycling Functions of Hydrothermarchaeota in Hydrothermal Sediment.</title>
        <authorList>
            <person name="Zhou Z."/>
            <person name="Liu Y."/>
            <person name="Xu W."/>
            <person name="Pan J."/>
            <person name="Luo Z.H."/>
            <person name="Li M."/>
        </authorList>
    </citation>
    <scope>NUCLEOTIDE SEQUENCE [LARGE SCALE GENOMIC DNA]</scope>
    <source>
        <strain evidence="2">HyVt-501</strain>
    </source>
</reference>
<dbReference type="EMBL" id="DRNB01000265">
    <property type="protein sequence ID" value="HHJ64690.1"/>
    <property type="molecule type" value="Genomic_DNA"/>
</dbReference>
<feature type="compositionally biased region" description="Basic and acidic residues" evidence="1">
    <location>
        <begin position="100"/>
        <end position="127"/>
    </location>
</feature>